<dbReference type="Proteomes" id="UP001438707">
    <property type="component" value="Unassembled WGS sequence"/>
</dbReference>
<dbReference type="GO" id="GO:0002188">
    <property type="term" value="P:translation reinitiation"/>
    <property type="evidence" value="ECO:0007669"/>
    <property type="project" value="TreeGrafter"/>
</dbReference>
<evidence type="ECO:0000256" key="1">
    <source>
        <dbReference type="ARBA" id="ARBA00007514"/>
    </source>
</evidence>
<dbReference type="Gene3D" id="3.30.780.10">
    <property type="entry name" value="SUI1-like domain"/>
    <property type="match status" value="1"/>
</dbReference>
<dbReference type="GO" id="GO:0001731">
    <property type="term" value="P:formation of translation preinitiation complex"/>
    <property type="evidence" value="ECO:0007669"/>
    <property type="project" value="TreeGrafter"/>
</dbReference>
<proteinExistence type="inferred from homology"/>
<comment type="similarity">
    <text evidence="1">Belongs to the DENR family.</text>
</comment>
<evidence type="ECO:0000313" key="3">
    <source>
        <dbReference type="EMBL" id="KAK9820772.1"/>
    </source>
</evidence>
<dbReference type="CDD" id="cd11607">
    <property type="entry name" value="DENR_C"/>
    <property type="match status" value="1"/>
</dbReference>
<dbReference type="PROSITE" id="PS50296">
    <property type="entry name" value="SUI1"/>
    <property type="match status" value="1"/>
</dbReference>
<sequence>MASSSDRADQAAGVPLKVTYDPITGVPPEFNEYLPKDCEEHKKWKAAQAAQAAAAEEAPTAELQNLKLPAEQIEKKLPGGKVKKKSRPEVVLERNTRNKKKCVTTVLGLDTFGVKLQDASKLFGKKFASGAAITKNPMEKDQIDVQGDFLDQAAELILKTYGKANSIGKGNIFVLESKKKVPYFGDDDDDDEDDIIMT</sequence>
<keyword evidence="4" id="KW-1185">Reference proteome</keyword>
<dbReference type="InterPro" id="IPR050318">
    <property type="entry name" value="DENR/SUI1_TIF"/>
</dbReference>
<dbReference type="InterPro" id="IPR001950">
    <property type="entry name" value="SUI1"/>
</dbReference>
<dbReference type="InterPro" id="IPR036877">
    <property type="entry name" value="SUI1_dom_sf"/>
</dbReference>
<gene>
    <name evidence="3" type="ORF">WJX74_000712</name>
</gene>
<dbReference type="EMBL" id="JALJOS010000043">
    <property type="protein sequence ID" value="KAK9820772.1"/>
    <property type="molecule type" value="Genomic_DNA"/>
</dbReference>
<dbReference type="InterPro" id="IPR046447">
    <property type="entry name" value="DENR_C"/>
</dbReference>
<dbReference type="Pfam" id="PF01253">
    <property type="entry name" value="SUI1"/>
    <property type="match status" value="1"/>
</dbReference>
<dbReference type="GO" id="GO:0003729">
    <property type="term" value="F:mRNA binding"/>
    <property type="evidence" value="ECO:0007669"/>
    <property type="project" value="TreeGrafter"/>
</dbReference>
<feature type="domain" description="SUI1" evidence="2">
    <location>
        <begin position="90"/>
        <end position="161"/>
    </location>
</feature>
<organism evidence="3 4">
    <name type="scientific">Apatococcus lobatus</name>
    <dbReference type="NCBI Taxonomy" id="904363"/>
    <lineage>
        <taxon>Eukaryota</taxon>
        <taxon>Viridiplantae</taxon>
        <taxon>Chlorophyta</taxon>
        <taxon>core chlorophytes</taxon>
        <taxon>Trebouxiophyceae</taxon>
        <taxon>Chlorellales</taxon>
        <taxon>Chlorellaceae</taxon>
        <taxon>Apatococcus</taxon>
    </lineage>
</organism>
<name>A0AAW1QHI2_9CHLO</name>
<dbReference type="SUPFAM" id="SSF55159">
    <property type="entry name" value="eIF1-like"/>
    <property type="match status" value="1"/>
</dbReference>
<dbReference type="PANTHER" id="PTHR12789">
    <property type="entry name" value="DENSITY-REGULATED PROTEIN HOMOLOG"/>
    <property type="match status" value="1"/>
</dbReference>
<dbReference type="PANTHER" id="PTHR12789:SF0">
    <property type="entry name" value="DENSITY-REGULATED PROTEIN"/>
    <property type="match status" value="1"/>
</dbReference>
<dbReference type="AlphaFoldDB" id="A0AAW1QHI2"/>
<reference evidence="3 4" key="1">
    <citation type="journal article" date="2024" name="Nat. Commun.">
        <title>Phylogenomics reveals the evolutionary origins of lichenization in chlorophyte algae.</title>
        <authorList>
            <person name="Puginier C."/>
            <person name="Libourel C."/>
            <person name="Otte J."/>
            <person name="Skaloud P."/>
            <person name="Haon M."/>
            <person name="Grisel S."/>
            <person name="Petersen M."/>
            <person name="Berrin J.G."/>
            <person name="Delaux P.M."/>
            <person name="Dal Grande F."/>
            <person name="Keller J."/>
        </authorList>
    </citation>
    <scope>NUCLEOTIDE SEQUENCE [LARGE SCALE GENOMIC DNA]</scope>
    <source>
        <strain evidence="3 4">SAG 2145</strain>
    </source>
</reference>
<accession>A0AAW1QHI2</accession>
<protein>
    <recommendedName>
        <fullName evidence="2">SUI1 domain-containing protein</fullName>
    </recommendedName>
</protein>
<evidence type="ECO:0000259" key="2">
    <source>
        <dbReference type="PROSITE" id="PS50296"/>
    </source>
</evidence>
<dbReference type="GO" id="GO:0003743">
    <property type="term" value="F:translation initiation factor activity"/>
    <property type="evidence" value="ECO:0007669"/>
    <property type="project" value="InterPro"/>
</dbReference>
<comment type="caution">
    <text evidence="3">The sequence shown here is derived from an EMBL/GenBank/DDBJ whole genome shotgun (WGS) entry which is preliminary data.</text>
</comment>
<evidence type="ECO:0000313" key="4">
    <source>
        <dbReference type="Proteomes" id="UP001438707"/>
    </source>
</evidence>